<dbReference type="Proteomes" id="UP001500618">
    <property type="component" value="Unassembled WGS sequence"/>
</dbReference>
<dbReference type="EMBL" id="BAAANY010000001">
    <property type="protein sequence ID" value="GAA1656604.1"/>
    <property type="molecule type" value="Genomic_DNA"/>
</dbReference>
<evidence type="ECO:0008006" key="4">
    <source>
        <dbReference type="Google" id="ProtNLM"/>
    </source>
</evidence>
<reference evidence="2 3" key="1">
    <citation type="journal article" date="2019" name="Int. J. Syst. Evol. Microbiol.">
        <title>The Global Catalogue of Microorganisms (GCM) 10K type strain sequencing project: providing services to taxonomists for standard genome sequencing and annotation.</title>
        <authorList>
            <consortium name="The Broad Institute Genomics Platform"/>
            <consortium name="The Broad Institute Genome Sequencing Center for Infectious Disease"/>
            <person name="Wu L."/>
            <person name="Ma J."/>
        </authorList>
    </citation>
    <scope>NUCLEOTIDE SEQUENCE [LARGE SCALE GENOMIC DNA]</scope>
    <source>
        <strain evidence="2 3">JCM 14718</strain>
    </source>
</reference>
<proteinExistence type="predicted"/>
<comment type="caution">
    <text evidence="2">The sequence shown here is derived from an EMBL/GenBank/DDBJ whole genome shotgun (WGS) entry which is preliminary data.</text>
</comment>
<evidence type="ECO:0000256" key="1">
    <source>
        <dbReference type="SAM" id="SignalP"/>
    </source>
</evidence>
<sequence length="131" mass="14181">MNRGAKIFAVLTILLAAVFASGAPAAAETGLHCNQNVCFDVHGKKLNVSGVDGYYSNKNYSIHCGFMILFVNGKQSYQSNELCTVPYGWGPKPMHVNINRNFANGTQICAEIRGTQGHKNLNGHPCITVHS</sequence>
<evidence type="ECO:0000313" key="3">
    <source>
        <dbReference type="Proteomes" id="UP001500618"/>
    </source>
</evidence>
<keyword evidence="3" id="KW-1185">Reference proteome</keyword>
<protein>
    <recommendedName>
        <fullName evidence="4">Secreted protein</fullName>
    </recommendedName>
</protein>
<feature type="signal peptide" evidence="1">
    <location>
        <begin position="1"/>
        <end position="26"/>
    </location>
</feature>
<evidence type="ECO:0000313" key="2">
    <source>
        <dbReference type="EMBL" id="GAA1656604.1"/>
    </source>
</evidence>
<feature type="chain" id="PRO_5047356847" description="Secreted protein" evidence="1">
    <location>
        <begin position="27"/>
        <end position="131"/>
    </location>
</feature>
<gene>
    <name evidence="2" type="ORF">GCM10009765_02580</name>
</gene>
<accession>A0ABN2FQF0</accession>
<keyword evidence="1" id="KW-0732">Signal</keyword>
<name>A0ABN2FQF0_9ACTN</name>
<organism evidence="2 3">
    <name type="scientific">Fodinicola feengrottensis</name>
    <dbReference type="NCBI Taxonomy" id="435914"/>
    <lineage>
        <taxon>Bacteria</taxon>
        <taxon>Bacillati</taxon>
        <taxon>Actinomycetota</taxon>
        <taxon>Actinomycetes</taxon>
        <taxon>Mycobacteriales</taxon>
        <taxon>Fodinicola</taxon>
    </lineage>
</organism>